<dbReference type="Pfam" id="PF01979">
    <property type="entry name" value="Amidohydro_1"/>
    <property type="match status" value="1"/>
</dbReference>
<dbReference type="InterPro" id="IPR032466">
    <property type="entry name" value="Metal_Hydrolase"/>
</dbReference>
<dbReference type="GO" id="GO:0046872">
    <property type="term" value="F:metal ion binding"/>
    <property type="evidence" value="ECO:0007669"/>
    <property type="project" value="UniProtKB-KW"/>
</dbReference>
<evidence type="ECO:0000259" key="8">
    <source>
        <dbReference type="Pfam" id="PF01979"/>
    </source>
</evidence>
<evidence type="ECO:0000256" key="6">
    <source>
        <dbReference type="PIRSR" id="PIRSR038994-2"/>
    </source>
</evidence>
<sequence>MNQSNDNHMYLEGLDYRSGKLVHIGIRDGKIAEVIQLPEGKGKHPFIAPGLVDLQVNGYGGVDFNTAPLLASDVYRAVQLLAEQGVTTFFPTLITNTPEAISEALKVIISACHAYPEVNDAIGGIHLEGPFLSKEEGARGAHDPELVRKPDWDLFLRWQEAAEGRIKIITLSPEWEGSEEFITRCSESGVVVSVGHTAATPEQIAGAVAAGARLSTHLGNAAHLMLPRHPNYIWEQLAQDTLWTTVIGDGFHLPESFLKVVFKVKPENSILISDCTHFAGLPPGNYHSHIGGDVILSPEGRLCMADQPKLLAGSAQSLLWCVNQMAGKGLLSPEAAWNKASLKPMELLNGEPQIPFRKGLPANLVLFEQTEKGIEIVQTIRAGKVVFNQTKNEKDED</sequence>
<evidence type="ECO:0000256" key="3">
    <source>
        <dbReference type="ARBA" id="ARBA00022801"/>
    </source>
</evidence>
<dbReference type="PANTHER" id="PTHR11113">
    <property type="entry name" value="N-ACETYLGLUCOSAMINE-6-PHOSPHATE DEACETYLASE"/>
    <property type="match status" value="1"/>
</dbReference>
<dbReference type="Proteomes" id="UP000391834">
    <property type="component" value="Unassembled WGS sequence"/>
</dbReference>
<dbReference type="SUPFAM" id="SSF51556">
    <property type="entry name" value="Metallo-dependent hydrolases"/>
    <property type="match status" value="1"/>
</dbReference>
<accession>A0A5M4B572</accession>
<feature type="domain" description="Amidohydrolase-related" evidence="8">
    <location>
        <begin position="46"/>
        <end position="386"/>
    </location>
</feature>
<dbReference type="PIRSF" id="PIRSF038994">
    <property type="entry name" value="NagA"/>
    <property type="match status" value="1"/>
</dbReference>
<dbReference type="PANTHER" id="PTHR11113:SF14">
    <property type="entry name" value="N-ACETYLGLUCOSAMINE-6-PHOSPHATE DEACETYLASE"/>
    <property type="match status" value="1"/>
</dbReference>
<evidence type="ECO:0000256" key="2">
    <source>
        <dbReference type="ARBA" id="ARBA00022723"/>
    </source>
</evidence>
<evidence type="ECO:0000313" key="9">
    <source>
        <dbReference type="EMBL" id="GET35041.1"/>
    </source>
</evidence>
<evidence type="ECO:0000256" key="4">
    <source>
        <dbReference type="PIRNR" id="PIRNR038994"/>
    </source>
</evidence>
<dbReference type="InterPro" id="IPR003764">
    <property type="entry name" value="GlcNAc_6-P_deAcase"/>
</dbReference>
<feature type="active site" description="Proton donor/acceptor" evidence="5">
    <location>
        <position position="274"/>
    </location>
</feature>
<dbReference type="GO" id="GO:0008448">
    <property type="term" value="F:N-acetylglucosamine-6-phosphate deacetylase activity"/>
    <property type="evidence" value="ECO:0007669"/>
    <property type="project" value="InterPro"/>
</dbReference>
<proteinExistence type="inferred from homology"/>
<keyword evidence="2 7" id="KW-0479">Metal-binding</keyword>
<dbReference type="InterPro" id="IPR006680">
    <property type="entry name" value="Amidohydro-rel"/>
</dbReference>
<keyword evidence="4" id="KW-0119">Carbohydrate metabolism</keyword>
<dbReference type="RefSeq" id="WP_036984845.1">
    <property type="nucleotide sequence ID" value="NZ_BLAX01000001.1"/>
</dbReference>
<feature type="binding site" evidence="6">
    <location>
        <begin position="311"/>
        <end position="313"/>
    </location>
    <ligand>
        <name>substrate</name>
    </ligand>
</feature>
<keyword evidence="10" id="KW-1185">Reference proteome</keyword>
<dbReference type="EMBL" id="BLAX01000001">
    <property type="protein sequence ID" value="GET35041.1"/>
    <property type="molecule type" value="Genomic_DNA"/>
</dbReference>
<feature type="binding site" evidence="7">
    <location>
        <position position="196"/>
    </location>
    <ligand>
        <name>Zn(2+)</name>
        <dbReference type="ChEBI" id="CHEBI:29105"/>
    </ligand>
</feature>
<evidence type="ECO:0000313" key="10">
    <source>
        <dbReference type="Proteomes" id="UP000391834"/>
    </source>
</evidence>
<name>A0A5M4B572_9BACT</name>
<keyword evidence="3 4" id="KW-0378">Hydrolase</keyword>
<feature type="binding site" evidence="7">
    <location>
        <position position="217"/>
    </location>
    <ligand>
        <name>Zn(2+)</name>
        <dbReference type="ChEBI" id="CHEBI:29105"/>
    </ligand>
</feature>
<feature type="binding site" evidence="6">
    <location>
        <position position="141"/>
    </location>
    <ligand>
        <name>substrate</name>
    </ligand>
</feature>
<comment type="caution">
    <text evidence="9">The sequence shown here is derived from an EMBL/GenBank/DDBJ whole genome shotgun (WGS) entry which is preliminary data.</text>
</comment>
<evidence type="ECO:0000256" key="1">
    <source>
        <dbReference type="ARBA" id="ARBA00010716"/>
    </source>
</evidence>
<feature type="binding site" evidence="6">
    <location>
        <position position="252"/>
    </location>
    <ligand>
        <name>substrate</name>
    </ligand>
</feature>
<dbReference type="GO" id="GO:0006046">
    <property type="term" value="P:N-acetylglucosamine catabolic process"/>
    <property type="evidence" value="ECO:0007669"/>
    <property type="project" value="TreeGrafter"/>
</dbReference>
<reference evidence="9 10" key="1">
    <citation type="submission" date="2019-10" db="EMBL/GenBank/DDBJ databases">
        <title>Prolixibacter strains distinguished by the presence of nitrate reductase genes were adept at nitrate-dependent anaerobic corrosion of metallic iron and carbon steel.</title>
        <authorList>
            <person name="Iino T."/>
            <person name="Shono N."/>
            <person name="Ito K."/>
            <person name="Nakamura R."/>
            <person name="Sueoka K."/>
            <person name="Harayama S."/>
            <person name="Ohkuma M."/>
        </authorList>
    </citation>
    <scope>NUCLEOTIDE SEQUENCE [LARGE SCALE GENOMIC DNA]</scope>
    <source>
        <strain evidence="9 10">JCM 13498</strain>
    </source>
</reference>
<comment type="cofactor">
    <cofactor evidence="7">
        <name>a divalent metal cation</name>
        <dbReference type="ChEBI" id="CHEBI:60240"/>
    </cofactor>
    <text evidence="7">Binds 1 divalent metal cation per subunit.</text>
</comment>
<protein>
    <submittedName>
        <fullName evidence="9">N-acetylglucosamine-6-phosphate deacetylase</fullName>
    </submittedName>
</protein>
<gene>
    <name evidence="9" type="primary">nagA-2</name>
    <name evidence="9" type="ORF">PbJCM13498_39040</name>
</gene>
<evidence type="ECO:0000256" key="7">
    <source>
        <dbReference type="PIRSR" id="PIRSR038994-3"/>
    </source>
</evidence>
<feature type="binding site" evidence="6">
    <location>
        <position position="228"/>
    </location>
    <ligand>
        <name>substrate</name>
    </ligand>
</feature>
<comment type="similarity">
    <text evidence="1 4">Belongs to the metallo-dependent hydrolases superfamily. NagA family.</text>
</comment>
<evidence type="ECO:0000256" key="5">
    <source>
        <dbReference type="PIRSR" id="PIRSR038994-1"/>
    </source>
</evidence>
<organism evidence="9 10">
    <name type="scientific">Prolixibacter bellariivorans</name>
    <dbReference type="NCBI Taxonomy" id="314319"/>
    <lineage>
        <taxon>Bacteria</taxon>
        <taxon>Pseudomonadati</taxon>
        <taxon>Bacteroidota</taxon>
        <taxon>Bacteroidia</taxon>
        <taxon>Marinilabiliales</taxon>
        <taxon>Prolixibacteraceae</taxon>
        <taxon>Prolixibacter</taxon>
    </lineage>
</organism>
<feature type="binding site" evidence="6">
    <location>
        <begin position="220"/>
        <end position="221"/>
    </location>
    <ligand>
        <name>substrate</name>
    </ligand>
</feature>
<dbReference type="AlphaFoldDB" id="A0A5M4B572"/>
<feature type="binding site" evidence="7">
    <location>
        <position position="128"/>
    </location>
    <ligand>
        <name>Zn(2+)</name>
        <dbReference type="ChEBI" id="CHEBI:29105"/>
    </ligand>
</feature>
<dbReference type="Gene3D" id="3.20.20.140">
    <property type="entry name" value="Metal-dependent hydrolases"/>
    <property type="match status" value="1"/>
</dbReference>